<reference evidence="1" key="1">
    <citation type="journal article" date="2014" name="Front. Microbiol.">
        <title>High frequency of phylogenetically diverse reductive dehalogenase-homologous genes in deep subseafloor sedimentary metagenomes.</title>
        <authorList>
            <person name="Kawai M."/>
            <person name="Futagami T."/>
            <person name="Toyoda A."/>
            <person name="Takaki Y."/>
            <person name="Nishi S."/>
            <person name="Hori S."/>
            <person name="Arai W."/>
            <person name="Tsubouchi T."/>
            <person name="Morono Y."/>
            <person name="Uchiyama I."/>
            <person name="Ito T."/>
            <person name="Fujiyama A."/>
            <person name="Inagaki F."/>
            <person name="Takami H."/>
        </authorList>
    </citation>
    <scope>NUCLEOTIDE SEQUENCE</scope>
    <source>
        <strain evidence="1">Expedition CK06-06</strain>
    </source>
</reference>
<dbReference type="AlphaFoldDB" id="X1KBF3"/>
<dbReference type="EMBL" id="BARV01009814">
    <property type="protein sequence ID" value="GAI04362.1"/>
    <property type="molecule type" value="Genomic_DNA"/>
</dbReference>
<evidence type="ECO:0000313" key="1">
    <source>
        <dbReference type="EMBL" id="GAI04362.1"/>
    </source>
</evidence>
<gene>
    <name evidence="1" type="ORF">S06H3_19217</name>
</gene>
<accession>X1KBF3</accession>
<proteinExistence type="predicted"/>
<name>X1KBF3_9ZZZZ</name>
<comment type="caution">
    <text evidence="1">The sequence shown here is derived from an EMBL/GenBank/DDBJ whole genome shotgun (WGS) entry which is preliminary data.</text>
</comment>
<sequence>MIELTMCIGLFLGVCGHIEHATYDNYDDCYRAADFAIKSDKDKNLKWAICKKVPPKALGEDNDW</sequence>
<protein>
    <submittedName>
        <fullName evidence="1">Uncharacterized protein</fullName>
    </submittedName>
</protein>
<organism evidence="1">
    <name type="scientific">marine sediment metagenome</name>
    <dbReference type="NCBI Taxonomy" id="412755"/>
    <lineage>
        <taxon>unclassified sequences</taxon>
        <taxon>metagenomes</taxon>
        <taxon>ecological metagenomes</taxon>
    </lineage>
</organism>